<sequence length="183" mass="20079">MSFGETESMEETKAVSVVSNGVEISSNGDHHHQHHHQINGGDSAVVVKGSSSSSSVKKNRIQVSNTKKPLYFYVNLAKRYIRQHNEIELSALGMGAYISIATVVTVSEILKSTGLVTEKKIMTSTVDMKDEAKGKTVQKAKIEIFLKKIENAESPSSTERWTVTAAEAIETPVQVMRETENKA</sequence>
<dbReference type="SUPFAM" id="SSF82704">
    <property type="entry name" value="AlbA-like"/>
    <property type="match status" value="1"/>
</dbReference>
<gene>
    <name evidence="2" type="ORF">Scep_029932</name>
</gene>
<dbReference type="Gene3D" id="3.30.110.20">
    <property type="entry name" value="Alba-like domain"/>
    <property type="match status" value="1"/>
</dbReference>
<dbReference type="GO" id="GO:0005634">
    <property type="term" value="C:nucleus"/>
    <property type="evidence" value="ECO:0007669"/>
    <property type="project" value="TreeGrafter"/>
</dbReference>
<keyword evidence="3" id="KW-1185">Reference proteome</keyword>
<evidence type="ECO:0008006" key="4">
    <source>
        <dbReference type="Google" id="ProtNLM"/>
    </source>
</evidence>
<dbReference type="InterPro" id="IPR036882">
    <property type="entry name" value="Alba-like_dom_sf"/>
</dbReference>
<evidence type="ECO:0000256" key="1">
    <source>
        <dbReference type="SAM" id="MobiDB-lite"/>
    </source>
</evidence>
<dbReference type="PANTHER" id="PTHR31947">
    <property type="entry name" value="DNA/RNA-BINDING PROTEIN ALBA 3"/>
    <property type="match status" value="1"/>
</dbReference>
<protein>
    <recommendedName>
        <fullName evidence="4">DNA/RNA-binding protein Alba-like domain-containing protein</fullName>
    </recommendedName>
</protein>
<feature type="compositionally biased region" description="Low complexity" evidence="1">
    <location>
        <begin position="40"/>
        <end position="56"/>
    </location>
</feature>
<dbReference type="AlphaFoldDB" id="A0AAP0HGF0"/>
<evidence type="ECO:0000313" key="3">
    <source>
        <dbReference type="Proteomes" id="UP001419268"/>
    </source>
</evidence>
<name>A0AAP0HGF0_9MAGN</name>
<proteinExistence type="predicted"/>
<comment type="caution">
    <text evidence="2">The sequence shown here is derived from an EMBL/GenBank/DDBJ whole genome shotgun (WGS) entry which is preliminary data.</text>
</comment>
<dbReference type="GO" id="GO:0003723">
    <property type="term" value="F:RNA binding"/>
    <property type="evidence" value="ECO:0007669"/>
    <property type="project" value="TreeGrafter"/>
</dbReference>
<dbReference type="PANTHER" id="PTHR31947:SF19">
    <property type="entry name" value="ALBA DNA_RNA-BINDING PROTEIN"/>
    <property type="match status" value="1"/>
</dbReference>
<dbReference type="Proteomes" id="UP001419268">
    <property type="component" value="Unassembled WGS sequence"/>
</dbReference>
<evidence type="ECO:0000313" key="2">
    <source>
        <dbReference type="EMBL" id="KAK9083461.1"/>
    </source>
</evidence>
<dbReference type="EMBL" id="JBBNAG010000013">
    <property type="protein sequence ID" value="KAK9083461.1"/>
    <property type="molecule type" value="Genomic_DNA"/>
</dbReference>
<reference evidence="2 3" key="1">
    <citation type="submission" date="2024-01" db="EMBL/GenBank/DDBJ databases">
        <title>Genome assemblies of Stephania.</title>
        <authorList>
            <person name="Yang L."/>
        </authorList>
    </citation>
    <scope>NUCLEOTIDE SEQUENCE [LARGE SCALE GENOMIC DNA]</scope>
    <source>
        <strain evidence="2">JXDWG</strain>
        <tissue evidence="2">Leaf</tissue>
    </source>
</reference>
<organism evidence="2 3">
    <name type="scientific">Stephania cephalantha</name>
    <dbReference type="NCBI Taxonomy" id="152367"/>
    <lineage>
        <taxon>Eukaryota</taxon>
        <taxon>Viridiplantae</taxon>
        <taxon>Streptophyta</taxon>
        <taxon>Embryophyta</taxon>
        <taxon>Tracheophyta</taxon>
        <taxon>Spermatophyta</taxon>
        <taxon>Magnoliopsida</taxon>
        <taxon>Ranunculales</taxon>
        <taxon>Menispermaceae</taxon>
        <taxon>Menispermoideae</taxon>
        <taxon>Cissampelideae</taxon>
        <taxon>Stephania</taxon>
    </lineage>
</organism>
<feature type="region of interest" description="Disordered" evidence="1">
    <location>
        <begin position="23"/>
        <end position="60"/>
    </location>
</feature>
<accession>A0AAP0HGF0</accession>
<dbReference type="InterPro" id="IPR014560">
    <property type="entry name" value="UCP030333_Alba"/>
</dbReference>